<evidence type="ECO:0000313" key="2">
    <source>
        <dbReference type="Proteomes" id="UP000477386"/>
    </source>
</evidence>
<dbReference type="EMBL" id="JAAGNZ010000003">
    <property type="protein sequence ID" value="NEU70236.1"/>
    <property type="molecule type" value="Genomic_DNA"/>
</dbReference>
<sequence length="239" mass="27447">MQVLTHFLNSLLTISLLSQTLSWAQSGTRSSAYNGGMRFTLAHGRDVRQDSTGQVYTLFNLGKKNQQIMKGTPYWAYPTWQHGSIQLKTGMAETPCQIAYNVATNEILCRFNQDTTTYQLEPVAFKIWDAKFVRLTQHGYPTYYQILYQGDAQLFSSYKRQMKLLLPQPYGSAYLIGYFLGLERYYYLKLPNGLFHTFQLTRKSFLQAMGDNVNRSLIPPGETLTVDDVVRVLTDYDAH</sequence>
<dbReference type="AlphaFoldDB" id="A0A6M0IPM9"/>
<keyword evidence="2" id="KW-1185">Reference proteome</keyword>
<evidence type="ECO:0000313" key="1">
    <source>
        <dbReference type="EMBL" id="NEU70236.1"/>
    </source>
</evidence>
<proteinExistence type="predicted"/>
<dbReference type="Proteomes" id="UP000477386">
    <property type="component" value="Unassembled WGS sequence"/>
</dbReference>
<name>A0A6M0IPM9_9BACT</name>
<organism evidence="1 2">
    <name type="scientific">Spirosoma agri</name>
    <dbReference type="NCBI Taxonomy" id="1987381"/>
    <lineage>
        <taxon>Bacteria</taxon>
        <taxon>Pseudomonadati</taxon>
        <taxon>Bacteroidota</taxon>
        <taxon>Cytophagia</taxon>
        <taxon>Cytophagales</taxon>
        <taxon>Cytophagaceae</taxon>
        <taxon>Spirosoma</taxon>
    </lineage>
</organism>
<accession>A0A6M0IPM9</accession>
<protein>
    <submittedName>
        <fullName evidence="1">Uncharacterized protein</fullName>
    </submittedName>
</protein>
<reference evidence="1 2" key="1">
    <citation type="submission" date="2020-02" db="EMBL/GenBank/DDBJ databases">
        <title>Draft genome sequence of two Spirosoma agri KCTC 52727 and Spirosoma terrae KCTC 52035.</title>
        <authorList>
            <person name="Rojas J."/>
            <person name="Ambika Manirajan B."/>
            <person name="Ratering S."/>
            <person name="Suarez C."/>
            <person name="Schnell S."/>
        </authorList>
    </citation>
    <scope>NUCLEOTIDE SEQUENCE [LARGE SCALE GENOMIC DNA]</scope>
    <source>
        <strain evidence="1 2">KCTC 52727</strain>
    </source>
</reference>
<comment type="caution">
    <text evidence="1">The sequence shown here is derived from an EMBL/GenBank/DDBJ whole genome shotgun (WGS) entry which is preliminary data.</text>
</comment>
<gene>
    <name evidence="1" type="ORF">GK091_25385</name>
</gene>
<dbReference type="RefSeq" id="WP_164043537.1">
    <property type="nucleotide sequence ID" value="NZ_JAAGNZ010000003.1"/>
</dbReference>